<dbReference type="Gene3D" id="3.30.450.180">
    <property type="match status" value="1"/>
</dbReference>
<keyword evidence="3" id="KW-1185">Reference proteome</keyword>
<dbReference type="InterPro" id="IPR041413">
    <property type="entry name" value="MLTR_LBD"/>
</dbReference>
<evidence type="ECO:0000259" key="1">
    <source>
        <dbReference type="PROSITE" id="PS50943"/>
    </source>
</evidence>
<dbReference type="Pfam" id="PF13560">
    <property type="entry name" value="HTH_31"/>
    <property type="match status" value="1"/>
</dbReference>
<reference evidence="3" key="1">
    <citation type="journal article" date="2019" name="Int. J. Syst. Evol. Microbiol.">
        <title>The Global Catalogue of Microorganisms (GCM) 10K type strain sequencing project: providing services to taxonomists for standard genome sequencing and annotation.</title>
        <authorList>
            <consortium name="The Broad Institute Genomics Platform"/>
            <consortium name="The Broad Institute Genome Sequencing Center for Infectious Disease"/>
            <person name="Wu L."/>
            <person name="Ma J."/>
        </authorList>
    </citation>
    <scope>NUCLEOTIDE SEQUENCE [LARGE SCALE GENOMIC DNA]</scope>
    <source>
        <strain evidence="3">JCM 17342</strain>
    </source>
</reference>
<dbReference type="SMART" id="SM00530">
    <property type="entry name" value="HTH_XRE"/>
    <property type="match status" value="1"/>
</dbReference>
<dbReference type="PROSITE" id="PS50943">
    <property type="entry name" value="HTH_CROC1"/>
    <property type="match status" value="1"/>
</dbReference>
<proteinExistence type="predicted"/>
<dbReference type="Pfam" id="PF17765">
    <property type="entry name" value="MLTR_LBD"/>
    <property type="match status" value="1"/>
</dbReference>
<evidence type="ECO:0000313" key="3">
    <source>
        <dbReference type="Proteomes" id="UP001501747"/>
    </source>
</evidence>
<dbReference type="Gene3D" id="1.10.260.40">
    <property type="entry name" value="lambda repressor-like DNA-binding domains"/>
    <property type="match status" value="1"/>
</dbReference>
<dbReference type="SUPFAM" id="SSF47413">
    <property type="entry name" value="lambda repressor-like DNA-binding domains"/>
    <property type="match status" value="1"/>
</dbReference>
<evidence type="ECO:0000313" key="2">
    <source>
        <dbReference type="EMBL" id="GAA4020440.1"/>
    </source>
</evidence>
<dbReference type="CDD" id="cd00093">
    <property type="entry name" value="HTH_XRE"/>
    <property type="match status" value="1"/>
</dbReference>
<comment type="caution">
    <text evidence="2">The sequence shown here is derived from an EMBL/GenBank/DDBJ whole genome shotgun (WGS) entry which is preliminary data.</text>
</comment>
<feature type="domain" description="HTH cro/C1-type" evidence="1">
    <location>
        <begin position="30"/>
        <end position="77"/>
    </location>
</feature>
<dbReference type="Proteomes" id="UP001501747">
    <property type="component" value="Unassembled WGS sequence"/>
</dbReference>
<gene>
    <name evidence="2" type="ORF">GCM10022247_50560</name>
</gene>
<accession>A0ABP7T3S6</accession>
<sequence>MGEFLRSRRARLSPQDVGLRSFGGRRRVPGLRREELAPLAGVSVDYYVRLEQGRPVNVSRTVLDSLASALRLTPSEREHLHNLARPGRVVVPPRQVREPVQRLLDAMAGVPAFVLGRRMDVLAWNDLACALMGDFGAREPERRNMPWIIFMDPRSQALYPNWEKVAREVVAYLRLDAGRYPDDARLAALVGELSVHSEQFRQWWAGHNVQEKVHGSKVFRHAEVGELTLDYESMTLPSDPDTIVVAYTASPGSESEERLRRLASLPKP</sequence>
<dbReference type="PANTHER" id="PTHR35010:SF2">
    <property type="entry name" value="BLL4672 PROTEIN"/>
    <property type="match status" value="1"/>
</dbReference>
<dbReference type="InterPro" id="IPR010982">
    <property type="entry name" value="Lambda_DNA-bd_dom_sf"/>
</dbReference>
<dbReference type="EMBL" id="BAABAL010000018">
    <property type="protein sequence ID" value="GAA4020440.1"/>
    <property type="molecule type" value="Genomic_DNA"/>
</dbReference>
<organism evidence="2 3">
    <name type="scientific">Allokutzneria multivorans</name>
    <dbReference type="NCBI Taxonomy" id="1142134"/>
    <lineage>
        <taxon>Bacteria</taxon>
        <taxon>Bacillati</taxon>
        <taxon>Actinomycetota</taxon>
        <taxon>Actinomycetes</taxon>
        <taxon>Pseudonocardiales</taxon>
        <taxon>Pseudonocardiaceae</taxon>
        <taxon>Allokutzneria</taxon>
    </lineage>
</organism>
<name>A0ABP7T3S6_9PSEU</name>
<dbReference type="InterPro" id="IPR001387">
    <property type="entry name" value="Cro/C1-type_HTH"/>
</dbReference>
<dbReference type="PANTHER" id="PTHR35010">
    <property type="entry name" value="BLL4672 PROTEIN-RELATED"/>
    <property type="match status" value="1"/>
</dbReference>
<protein>
    <submittedName>
        <fullName evidence="2">Helix-turn-helix transcriptional regulator</fullName>
    </submittedName>
</protein>